<evidence type="ECO:0000313" key="2">
    <source>
        <dbReference type="EMBL" id="MDI6102745.1"/>
    </source>
</evidence>
<sequence>MAHDYFTIASHPAGADADGVVTSRVQLAGEFDIDSRDELAGRLLGIVEADAAARIVVDLHQVTFIDSEAIGALIEGHLAADRAGIAFRLASADGVVKRVLTVVGLDYLFDPPPAHG</sequence>
<dbReference type="PANTHER" id="PTHR33495:SF2">
    <property type="entry name" value="ANTI-SIGMA FACTOR ANTAGONIST TM_1081-RELATED"/>
    <property type="match status" value="1"/>
</dbReference>
<name>A0ABT6WSM7_9ACTN</name>
<evidence type="ECO:0000313" key="3">
    <source>
        <dbReference type="Proteomes" id="UP001241758"/>
    </source>
</evidence>
<dbReference type="PANTHER" id="PTHR33495">
    <property type="entry name" value="ANTI-SIGMA FACTOR ANTAGONIST TM_1081-RELATED-RELATED"/>
    <property type="match status" value="1"/>
</dbReference>
<accession>A0ABT6WSM7</accession>
<dbReference type="InterPro" id="IPR002645">
    <property type="entry name" value="STAS_dom"/>
</dbReference>
<gene>
    <name evidence="2" type="ORF">QLQ12_29410</name>
</gene>
<evidence type="ECO:0000259" key="1">
    <source>
        <dbReference type="PROSITE" id="PS50801"/>
    </source>
</evidence>
<comment type="caution">
    <text evidence="2">The sequence shown here is derived from an EMBL/GenBank/DDBJ whole genome shotgun (WGS) entry which is preliminary data.</text>
</comment>
<dbReference type="Gene3D" id="3.30.750.24">
    <property type="entry name" value="STAS domain"/>
    <property type="match status" value="1"/>
</dbReference>
<feature type="domain" description="STAS" evidence="1">
    <location>
        <begin position="25"/>
        <end position="116"/>
    </location>
</feature>
<organism evidence="2 3">
    <name type="scientific">Actinoplanes sandaracinus</name>
    <dbReference type="NCBI Taxonomy" id="3045177"/>
    <lineage>
        <taxon>Bacteria</taxon>
        <taxon>Bacillati</taxon>
        <taxon>Actinomycetota</taxon>
        <taxon>Actinomycetes</taxon>
        <taxon>Micromonosporales</taxon>
        <taxon>Micromonosporaceae</taxon>
        <taxon>Actinoplanes</taxon>
    </lineage>
</organism>
<dbReference type="CDD" id="cd07043">
    <property type="entry name" value="STAS_anti-anti-sigma_factors"/>
    <property type="match status" value="1"/>
</dbReference>
<reference evidence="2 3" key="1">
    <citation type="submission" date="2023-05" db="EMBL/GenBank/DDBJ databases">
        <title>Actinoplanes sp. NEAU-A12 genome sequencing.</title>
        <authorList>
            <person name="Wang Z.-S."/>
        </authorList>
    </citation>
    <scope>NUCLEOTIDE SEQUENCE [LARGE SCALE GENOMIC DNA]</scope>
    <source>
        <strain evidence="2 3">NEAU-A12</strain>
    </source>
</reference>
<dbReference type="Pfam" id="PF13466">
    <property type="entry name" value="STAS_2"/>
    <property type="match status" value="1"/>
</dbReference>
<proteinExistence type="predicted"/>
<dbReference type="Proteomes" id="UP001241758">
    <property type="component" value="Unassembled WGS sequence"/>
</dbReference>
<dbReference type="EMBL" id="JASCTH010000021">
    <property type="protein sequence ID" value="MDI6102745.1"/>
    <property type="molecule type" value="Genomic_DNA"/>
</dbReference>
<dbReference type="SUPFAM" id="SSF52091">
    <property type="entry name" value="SpoIIaa-like"/>
    <property type="match status" value="1"/>
</dbReference>
<protein>
    <submittedName>
        <fullName evidence="2">STAS domain-containing protein</fullName>
    </submittedName>
</protein>
<dbReference type="InterPro" id="IPR058548">
    <property type="entry name" value="MlaB-like_STAS"/>
</dbReference>
<keyword evidence="3" id="KW-1185">Reference proteome</keyword>
<dbReference type="PROSITE" id="PS50801">
    <property type="entry name" value="STAS"/>
    <property type="match status" value="1"/>
</dbReference>
<dbReference type="InterPro" id="IPR036513">
    <property type="entry name" value="STAS_dom_sf"/>
</dbReference>